<dbReference type="EMBL" id="JANSKA010000006">
    <property type="protein sequence ID" value="MCR9037174.1"/>
    <property type="molecule type" value="Genomic_DNA"/>
</dbReference>
<dbReference type="RefSeq" id="WP_258499604.1">
    <property type="nucleotide sequence ID" value="NZ_JANSKA010000006.1"/>
</dbReference>
<accession>A0ABT1ZAE7</accession>
<protein>
    <submittedName>
        <fullName evidence="1">Uncharacterized protein</fullName>
    </submittedName>
</protein>
<evidence type="ECO:0000313" key="1">
    <source>
        <dbReference type="EMBL" id="MCR9037174.1"/>
    </source>
</evidence>
<proteinExistence type="predicted"/>
<evidence type="ECO:0000313" key="2">
    <source>
        <dbReference type="Proteomes" id="UP001204320"/>
    </source>
</evidence>
<keyword evidence="2" id="KW-1185">Reference proteome</keyword>
<comment type="caution">
    <text evidence="1">The sequence shown here is derived from an EMBL/GenBank/DDBJ whole genome shotgun (WGS) entry which is preliminary data.</text>
</comment>
<name>A0ABT1ZAE7_9ACTN</name>
<dbReference type="Proteomes" id="UP001204320">
    <property type="component" value="Unassembled WGS sequence"/>
</dbReference>
<sequence length="131" mass="14891">MLAEEHEAACRAAARELVAAEEVALWLCPRRRIAFDGFAGYEDRRFGVPWWCERRDCRVSREGGYLHIYSDDLSRELVARAGTWDRRDSWCEGQWADAQPEELPGQPVTTSTARVELSTGKPDVFSQPCVS</sequence>
<reference evidence="1 2" key="1">
    <citation type="submission" date="2022-08" db="EMBL/GenBank/DDBJ databases">
        <title>Tractidigestivibacter montrealensis type strain KD21.</title>
        <authorList>
            <person name="Diop K."/>
            <person name="Richard C."/>
            <person name="Routy B."/>
        </authorList>
    </citation>
    <scope>NUCLEOTIDE SEQUENCE [LARGE SCALE GENOMIC DNA]</scope>
    <source>
        <strain evidence="1 2">KD21</strain>
    </source>
</reference>
<gene>
    <name evidence="1" type="ORF">NVS32_09465</name>
</gene>
<organism evidence="1 2">
    <name type="scientific">Tractidigestivibacter montrealensis</name>
    <dbReference type="NCBI Taxonomy" id="2972466"/>
    <lineage>
        <taxon>Bacteria</taxon>
        <taxon>Bacillati</taxon>
        <taxon>Actinomycetota</taxon>
        <taxon>Coriobacteriia</taxon>
        <taxon>Coriobacteriales</taxon>
        <taxon>Atopobiaceae</taxon>
        <taxon>Tractidigestivibacter</taxon>
    </lineage>
</organism>